<dbReference type="Pfam" id="PF02534">
    <property type="entry name" value="T4SS-DNA_transf"/>
    <property type="match status" value="1"/>
</dbReference>
<evidence type="ECO:0000313" key="9">
    <source>
        <dbReference type="Proteomes" id="UP001218788"/>
    </source>
</evidence>
<reference evidence="8 9" key="1">
    <citation type="submission" date="2022-10" db="EMBL/GenBank/DDBJ databases">
        <title>Alteromonas sp. chi3 Genome sequencing.</title>
        <authorList>
            <person name="Park S."/>
        </authorList>
    </citation>
    <scope>NUCLEOTIDE SEQUENCE [LARGE SCALE GENOMIC DNA]</scope>
    <source>
        <strain evidence="9">chi3</strain>
    </source>
</reference>
<evidence type="ECO:0000256" key="5">
    <source>
        <dbReference type="ARBA" id="ARBA00022989"/>
    </source>
</evidence>
<evidence type="ECO:0000256" key="7">
    <source>
        <dbReference type="SAM" id="MobiDB-lite"/>
    </source>
</evidence>
<keyword evidence="3" id="KW-1003">Cell membrane</keyword>
<dbReference type="CDD" id="cd01127">
    <property type="entry name" value="TrwB_TraG_TraD_VirD4"/>
    <property type="match status" value="1"/>
</dbReference>
<keyword evidence="6" id="KW-0472">Membrane</keyword>
<evidence type="ECO:0000256" key="3">
    <source>
        <dbReference type="ARBA" id="ARBA00022475"/>
    </source>
</evidence>
<dbReference type="SUPFAM" id="SSF52540">
    <property type="entry name" value="P-loop containing nucleoside triphosphate hydrolases"/>
    <property type="match status" value="1"/>
</dbReference>
<dbReference type="RefSeq" id="WP_273641846.1">
    <property type="nucleotide sequence ID" value="NZ_JAQQXP010000002.1"/>
</dbReference>
<dbReference type="Proteomes" id="UP001218788">
    <property type="component" value="Unassembled WGS sequence"/>
</dbReference>
<organism evidence="8 9">
    <name type="scientific">Alteromonas gilva</name>
    <dbReference type="NCBI Taxonomy" id="2987522"/>
    <lineage>
        <taxon>Bacteria</taxon>
        <taxon>Pseudomonadati</taxon>
        <taxon>Pseudomonadota</taxon>
        <taxon>Gammaproteobacteria</taxon>
        <taxon>Alteromonadales</taxon>
        <taxon>Alteromonadaceae</taxon>
        <taxon>Alteromonas/Salinimonas group</taxon>
        <taxon>Alteromonas</taxon>
    </lineage>
</organism>
<feature type="compositionally biased region" description="Polar residues" evidence="7">
    <location>
        <begin position="512"/>
        <end position="521"/>
    </location>
</feature>
<feature type="compositionally biased region" description="Basic and acidic residues" evidence="7">
    <location>
        <begin position="501"/>
        <end position="511"/>
    </location>
</feature>
<comment type="caution">
    <text evidence="8">The sequence shown here is derived from an EMBL/GenBank/DDBJ whole genome shotgun (WGS) entry which is preliminary data.</text>
</comment>
<keyword evidence="9" id="KW-1185">Reference proteome</keyword>
<evidence type="ECO:0000313" key="8">
    <source>
        <dbReference type="EMBL" id="MDC8832062.1"/>
    </source>
</evidence>
<keyword evidence="5" id="KW-1133">Transmembrane helix</keyword>
<comment type="similarity">
    <text evidence="2">Belongs to the VirD4/TraG family.</text>
</comment>
<dbReference type="Gene3D" id="3.40.50.300">
    <property type="entry name" value="P-loop containing nucleotide triphosphate hydrolases"/>
    <property type="match status" value="1"/>
</dbReference>
<feature type="region of interest" description="Disordered" evidence="7">
    <location>
        <begin position="475"/>
        <end position="521"/>
    </location>
</feature>
<keyword evidence="4" id="KW-0812">Transmembrane</keyword>
<gene>
    <name evidence="8" type="ORF">OIK42_14985</name>
</gene>
<sequence length="521" mass="56918">MAVTKTAPKAISQDSLLLSWSLEQDHPRQPIGFTFDSEKTEDTLSKRKLDPILLSAGGHVATIAPTGTGKGVSCIIPNLLNYSGQTLVVDPKGENYAVTAEFRRSLGHRIVKLDPFNVTQTGDGDSLNALDLIPVDKPGMASLPDECLSLARVLIELEGKDKFWDSSAQSLIAVMIGLTAIEHTDNRNLLSVTKGLGATSKSLFHKFSDFNQRTNSLFSALIAPLLSAPPNTLGSILTVARHQMSAFNHGAASQCIERSSFSLLDYIAGKPMTIYLILPPDKLHSHRKLLRLWISTFIKLALKRQGALPQPTLMMVDETAQLGTLDELAQAITLLRGYGVQLWTFWQDLDQLKHLYPDQWRTLLNNCKAIQAFGLPNRMACEQVTAITGKPAIADVLDLDRDEMLLQLAGDDAVVAQKPNYLADATFAGRFNPNPYHTEHNAKGFLPVNPQRIYVRKPTGELPPGVKALPEPSASLFATETEPAKKRTGGVLKRRLPTTTDIKDGQTDDASKNTPSDSGTK</sequence>
<evidence type="ECO:0000256" key="2">
    <source>
        <dbReference type="ARBA" id="ARBA00008806"/>
    </source>
</evidence>
<evidence type="ECO:0000256" key="1">
    <source>
        <dbReference type="ARBA" id="ARBA00004651"/>
    </source>
</evidence>
<feature type="compositionally biased region" description="Basic residues" evidence="7">
    <location>
        <begin position="486"/>
        <end position="496"/>
    </location>
</feature>
<dbReference type="EMBL" id="JAQQXP010000002">
    <property type="protein sequence ID" value="MDC8832062.1"/>
    <property type="molecule type" value="Genomic_DNA"/>
</dbReference>
<protein>
    <submittedName>
        <fullName evidence="8">Type IV secretory system conjugative DNA transfer family protein</fullName>
    </submittedName>
</protein>
<name>A0ABT5L4U3_9ALTE</name>
<dbReference type="PANTHER" id="PTHR37937">
    <property type="entry name" value="CONJUGATIVE TRANSFER: DNA TRANSPORT"/>
    <property type="match status" value="1"/>
</dbReference>
<proteinExistence type="inferred from homology"/>
<dbReference type="InterPro" id="IPR027417">
    <property type="entry name" value="P-loop_NTPase"/>
</dbReference>
<comment type="subcellular location">
    <subcellularLocation>
        <location evidence="1">Cell membrane</location>
        <topology evidence="1">Multi-pass membrane protein</topology>
    </subcellularLocation>
</comment>
<dbReference type="InterPro" id="IPR051539">
    <property type="entry name" value="T4SS-coupling_protein"/>
</dbReference>
<evidence type="ECO:0000256" key="6">
    <source>
        <dbReference type="ARBA" id="ARBA00023136"/>
    </source>
</evidence>
<dbReference type="InterPro" id="IPR003688">
    <property type="entry name" value="TraG/VirD4"/>
</dbReference>
<evidence type="ECO:0000256" key="4">
    <source>
        <dbReference type="ARBA" id="ARBA00022692"/>
    </source>
</evidence>
<accession>A0ABT5L4U3</accession>
<dbReference type="PANTHER" id="PTHR37937:SF1">
    <property type="entry name" value="CONJUGATIVE TRANSFER: DNA TRANSPORT"/>
    <property type="match status" value="1"/>
</dbReference>